<organism evidence="11 12">
    <name type="scientific">Pseudomonas paraeruginosa</name>
    <dbReference type="NCBI Taxonomy" id="2994495"/>
    <lineage>
        <taxon>Bacteria</taxon>
        <taxon>Pseudomonadati</taxon>
        <taxon>Pseudomonadota</taxon>
        <taxon>Gammaproteobacteria</taxon>
        <taxon>Pseudomonadales</taxon>
        <taxon>Pseudomonadaceae</taxon>
        <taxon>Pseudomonas</taxon>
    </lineage>
</organism>
<dbReference type="Pfam" id="PF07963">
    <property type="entry name" value="N_methyl"/>
    <property type="match status" value="1"/>
</dbReference>
<reference evidence="11 12" key="1">
    <citation type="submission" date="2018-02" db="EMBL/GenBank/DDBJ databases">
        <title>FDA/CDC Antimicrobial Resistant Isolate Bank Genome Sequencing.</title>
        <authorList>
            <person name="Benahmed F.H."/>
            <person name="Lutgring J.D."/>
            <person name="Yoo B."/>
            <person name="Machado M."/>
            <person name="Brown A."/>
            <person name="McAllister G."/>
            <person name="Perry A."/>
            <person name="Halpin A.L."/>
            <person name="Vavikolanu K."/>
            <person name="Ott S."/>
            <person name="Zhao X."/>
            <person name="Tallon L.J."/>
            <person name="Sadzewicz L."/>
            <person name="Aluvathingal J."/>
            <person name="Nadendla S."/>
            <person name="Voskania-kordi A."/>
            <person name="Simonyan V."/>
            <person name="Patel J."/>
            <person name="Shawar R.M."/>
        </authorList>
    </citation>
    <scope>NUCLEOTIDE SEQUENCE [LARGE SCALE GENOMIC DNA]</scope>
    <source>
        <strain evidence="11 12">AR_0356</strain>
    </source>
</reference>
<dbReference type="SUPFAM" id="SSF54523">
    <property type="entry name" value="Pili subunits"/>
    <property type="match status" value="1"/>
</dbReference>
<dbReference type="GO" id="GO:0005886">
    <property type="term" value="C:plasma membrane"/>
    <property type="evidence" value="ECO:0007669"/>
    <property type="project" value="UniProtKB-SubCell"/>
</dbReference>
<evidence type="ECO:0000256" key="5">
    <source>
        <dbReference type="ARBA" id="ARBA00022519"/>
    </source>
</evidence>
<evidence type="ECO:0000256" key="7">
    <source>
        <dbReference type="ARBA" id="ARBA00022989"/>
    </source>
</evidence>
<dbReference type="InterPro" id="IPR012902">
    <property type="entry name" value="N_methyl_site"/>
</dbReference>
<evidence type="ECO:0000256" key="10">
    <source>
        <dbReference type="SAM" id="Phobius"/>
    </source>
</evidence>
<keyword evidence="5" id="KW-0997">Cell inner membrane</keyword>
<keyword evidence="4" id="KW-0488">Methylation</keyword>
<dbReference type="InterPro" id="IPR045584">
    <property type="entry name" value="Pilin-like"/>
</dbReference>
<dbReference type="GO" id="GO:0015627">
    <property type="term" value="C:type II protein secretion system complex"/>
    <property type="evidence" value="ECO:0007669"/>
    <property type="project" value="InterPro"/>
</dbReference>
<dbReference type="AlphaFoldDB" id="A0A2R3IXU0"/>
<dbReference type="RefSeq" id="WP_058146067.1">
    <property type="nucleotide sequence ID" value="NZ_CP027169.1"/>
</dbReference>
<dbReference type="Proteomes" id="UP000238390">
    <property type="component" value="Chromosome"/>
</dbReference>
<dbReference type="NCBIfam" id="TIGR02532">
    <property type="entry name" value="IV_pilin_GFxxxE"/>
    <property type="match status" value="1"/>
</dbReference>
<evidence type="ECO:0000256" key="8">
    <source>
        <dbReference type="ARBA" id="ARBA00023136"/>
    </source>
</evidence>
<evidence type="ECO:0000256" key="4">
    <source>
        <dbReference type="ARBA" id="ARBA00022481"/>
    </source>
</evidence>
<dbReference type="InterPro" id="IPR049875">
    <property type="entry name" value="TypeII_GspH"/>
</dbReference>
<evidence type="ECO:0000256" key="6">
    <source>
        <dbReference type="ARBA" id="ARBA00022692"/>
    </source>
</evidence>
<dbReference type="Gene3D" id="3.55.40.10">
    <property type="entry name" value="minor pseudopilin epsh domain"/>
    <property type="match status" value="1"/>
</dbReference>
<dbReference type="PROSITE" id="PS00409">
    <property type="entry name" value="PROKAR_NTER_METHYL"/>
    <property type="match status" value="1"/>
</dbReference>
<comment type="subcellular location">
    <subcellularLocation>
        <location evidence="1">Cell inner membrane</location>
        <topology evidence="1">Single-pass membrane protein</topology>
    </subcellularLocation>
</comment>
<sequence length="168" mass="18603">MPVRGMLRQPGQRGFTLLEVLVVVLLVGLLAGLAGLAQVDSGGQQARRETERLRSLFGLLRQDALLSQRDYSLRIERRGYSVQVLDLDGEWRPAPGYRPQTLPENLRLNLEAGADAPTPGRSQRSRAPQLLVLSSDEITPFSLRLEYRGQPLYALSSDGLAEVRVEAL</sequence>
<gene>
    <name evidence="11" type="ORF">CSB93_2565</name>
</gene>
<name>A0A2R3IXU0_9PSED</name>
<evidence type="ECO:0000256" key="9">
    <source>
        <dbReference type="ARBA" id="ARBA00030775"/>
    </source>
</evidence>
<keyword evidence="7 10" id="KW-1133">Transmembrane helix</keyword>
<dbReference type="GO" id="GO:0015628">
    <property type="term" value="P:protein secretion by the type II secretion system"/>
    <property type="evidence" value="ECO:0007669"/>
    <property type="project" value="InterPro"/>
</dbReference>
<dbReference type="NCBIfam" id="TIGR01708">
    <property type="entry name" value="typeII_sec_gspH"/>
    <property type="match status" value="1"/>
</dbReference>
<feature type="transmembrane region" description="Helical" evidence="10">
    <location>
        <begin position="20"/>
        <end position="39"/>
    </location>
</feature>
<keyword evidence="6 10" id="KW-0812">Transmembrane</keyword>
<keyword evidence="12" id="KW-1185">Reference proteome</keyword>
<keyword evidence="3" id="KW-1003">Cell membrane</keyword>
<dbReference type="PRINTS" id="PR00885">
    <property type="entry name" value="BCTERIALGSPH"/>
</dbReference>
<evidence type="ECO:0000256" key="2">
    <source>
        <dbReference type="ARBA" id="ARBA00021549"/>
    </source>
</evidence>
<keyword evidence="8 10" id="KW-0472">Membrane</keyword>
<dbReference type="InterPro" id="IPR002416">
    <property type="entry name" value="T2SS_protein-GspH"/>
</dbReference>
<evidence type="ECO:0000256" key="3">
    <source>
        <dbReference type="ARBA" id="ARBA00022475"/>
    </source>
</evidence>
<evidence type="ECO:0000313" key="11">
    <source>
        <dbReference type="EMBL" id="AVK06729.1"/>
    </source>
</evidence>
<protein>
    <recommendedName>
        <fullName evidence="2">Type II secretion system protein H</fullName>
    </recommendedName>
    <alternativeName>
        <fullName evidence="9">General secretion pathway protein H</fullName>
    </alternativeName>
</protein>
<proteinExistence type="predicted"/>
<evidence type="ECO:0000256" key="1">
    <source>
        <dbReference type="ARBA" id="ARBA00004377"/>
    </source>
</evidence>
<accession>A0A2R3IXU0</accession>
<evidence type="ECO:0000313" key="12">
    <source>
        <dbReference type="Proteomes" id="UP000238390"/>
    </source>
</evidence>
<dbReference type="EMBL" id="CP027169">
    <property type="protein sequence ID" value="AVK06729.1"/>
    <property type="molecule type" value="Genomic_DNA"/>
</dbReference>